<dbReference type="InterPro" id="IPR000182">
    <property type="entry name" value="GNAT_dom"/>
</dbReference>
<protein>
    <submittedName>
        <fullName evidence="6">Acetyltransferase</fullName>
    </submittedName>
</protein>
<dbReference type="Proteomes" id="UP000638263">
    <property type="component" value="Unassembled WGS sequence"/>
</dbReference>
<comment type="caution">
    <text evidence="6">The sequence shown here is derived from an EMBL/GenBank/DDBJ whole genome shotgun (WGS) entry which is preliminary data.</text>
</comment>
<dbReference type="FunFam" id="3.40.630.30:FF:000064">
    <property type="entry name" value="GNAT family acetyltransferase"/>
    <property type="match status" value="1"/>
</dbReference>
<reference evidence="6" key="1">
    <citation type="journal article" date="2014" name="Int. J. Syst. Evol. Microbiol.">
        <title>Complete genome sequence of Corynebacterium casei LMG S-19264T (=DSM 44701T), isolated from a smear-ripened cheese.</title>
        <authorList>
            <consortium name="US DOE Joint Genome Institute (JGI-PGF)"/>
            <person name="Walter F."/>
            <person name="Albersmeier A."/>
            <person name="Kalinowski J."/>
            <person name="Ruckert C."/>
        </authorList>
    </citation>
    <scope>NUCLEOTIDE SEQUENCE</scope>
    <source>
        <strain evidence="6">CGMCC 4.3508</strain>
    </source>
</reference>
<dbReference type="AlphaFoldDB" id="A0A917RI14"/>
<evidence type="ECO:0000256" key="4">
    <source>
        <dbReference type="SAM" id="Phobius"/>
    </source>
</evidence>
<dbReference type="PANTHER" id="PTHR10545:SF29">
    <property type="entry name" value="GH14572P-RELATED"/>
    <property type="match status" value="1"/>
</dbReference>
<dbReference type="EMBL" id="BMMH01000004">
    <property type="protein sequence ID" value="GGL08988.1"/>
    <property type="molecule type" value="Genomic_DNA"/>
</dbReference>
<dbReference type="Gene3D" id="3.40.630.30">
    <property type="match status" value="1"/>
</dbReference>
<proteinExistence type="inferred from homology"/>
<feature type="domain" description="N-acetyltransferase" evidence="5">
    <location>
        <begin position="5"/>
        <end position="161"/>
    </location>
</feature>
<reference evidence="6" key="2">
    <citation type="submission" date="2020-09" db="EMBL/GenBank/DDBJ databases">
        <authorList>
            <person name="Sun Q."/>
            <person name="Zhou Y."/>
        </authorList>
    </citation>
    <scope>NUCLEOTIDE SEQUENCE</scope>
    <source>
        <strain evidence="6">CGMCC 4.3508</strain>
    </source>
</reference>
<accession>A0A917RI14</accession>
<name>A0A917RI14_9NOCA</name>
<evidence type="ECO:0000259" key="5">
    <source>
        <dbReference type="PROSITE" id="PS51186"/>
    </source>
</evidence>
<keyword evidence="7" id="KW-1185">Reference proteome</keyword>
<keyword evidence="3" id="KW-0012">Acyltransferase</keyword>
<evidence type="ECO:0000256" key="1">
    <source>
        <dbReference type="ARBA" id="ARBA00008694"/>
    </source>
</evidence>
<dbReference type="Pfam" id="PF00583">
    <property type="entry name" value="Acetyltransf_1"/>
    <property type="match status" value="1"/>
</dbReference>
<keyword evidence="4" id="KW-0812">Transmembrane</keyword>
<evidence type="ECO:0000313" key="6">
    <source>
        <dbReference type="EMBL" id="GGL08988.1"/>
    </source>
</evidence>
<gene>
    <name evidence="6" type="ORF">GCM10011588_24160</name>
</gene>
<organism evidence="6 7">
    <name type="scientific">Nocardia jinanensis</name>
    <dbReference type="NCBI Taxonomy" id="382504"/>
    <lineage>
        <taxon>Bacteria</taxon>
        <taxon>Bacillati</taxon>
        <taxon>Actinomycetota</taxon>
        <taxon>Actinomycetes</taxon>
        <taxon>Mycobacteriales</taxon>
        <taxon>Nocardiaceae</taxon>
        <taxon>Nocardia</taxon>
    </lineage>
</organism>
<dbReference type="InterPro" id="IPR016181">
    <property type="entry name" value="Acyl_CoA_acyltransferase"/>
</dbReference>
<evidence type="ECO:0000256" key="2">
    <source>
        <dbReference type="ARBA" id="ARBA00022679"/>
    </source>
</evidence>
<dbReference type="PROSITE" id="PS51186">
    <property type="entry name" value="GNAT"/>
    <property type="match status" value="1"/>
</dbReference>
<dbReference type="InterPro" id="IPR051016">
    <property type="entry name" value="Diverse_Substrate_AcTransf"/>
</dbReference>
<keyword evidence="2" id="KW-0808">Transferase</keyword>
<keyword evidence="4" id="KW-0472">Membrane</keyword>
<dbReference type="RefSeq" id="WP_058854417.1">
    <property type="nucleotide sequence ID" value="NZ_BMMH01000004.1"/>
</dbReference>
<dbReference type="PANTHER" id="PTHR10545">
    <property type="entry name" value="DIAMINE N-ACETYLTRANSFERASE"/>
    <property type="match status" value="1"/>
</dbReference>
<comment type="similarity">
    <text evidence="1">Belongs to the acetyltransferase family.</text>
</comment>
<dbReference type="SUPFAM" id="SSF55729">
    <property type="entry name" value="Acyl-CoA N-acyltransferases (Nat)"/>
    <property type="match status" value="1"/>
</dbReference>
<dbReference type="GO" id="GO:0008080">
    <property type="term" value="F:N-acetyltransferase activity"/>
    <property type="evidence" value="ECO:0007669"/>
    <property type="project" value="UniProtKB-ARBA"/>
</dbReference>
<evidence type="ECO:0000313" key="7">
    <source>
        <dbReference type="Proteomes" id="UP000638263"/>
    </source>
</evidence>
<evidence type="ECO:0000256" key="3">
    <source>
        <dbReference type="ARBA" id="ARBA00023315"/>
    </source>
</evidence>
<feature type="transmembrane region" description="Helical" evidence="4">
    <location>
        <begin position="53"/>
        <end position="72"/>
    </location>
</feature>
<sequence length="168" mass="17970">MTSAPLIRRAEPGDVPALVELVYGLAEYEKARRECTLTTEQLHTALFGPDPAVFAHVAVLGGAISGCAIWFLNFSTWDGVHGIYLEDLYVTPEARRGGLGRALLAALAQEARTHGYSRVSWSVLTWNTPSIGFYESLGARAQDDWVGYRLSGEALTALADTAAGATAG</sequence>
<keyword evidence="4" id="KW-1133">Transmembrane helix</keyword>